<reference evidence="9 10" key="1">
    <citation type="submission" date="2016-02" db="EMBL/GenBank/DDBJ databases">
        <title>Anaerosporomusa subterraneum gen. nov., sp. nov., a spore-forming obligate anaerobe isolated from saprolite.</title>
        <authorList>
            <person name="Choi J.K."/>
            <person name="Shah M."/>
            <person name="Yee N."/>
        </authorList>
    </citation>
    <scope>NUCLEOTIDE SEQUENCE [LARGE SCALE GENOMIC DNA]</scope>
    <source>
        <strain evidence="9 10">RU4</strain>
    </source>
</reference>
<dbReference type="STRING" id="1794912.AXX12_14500"/>
<comment type="caution">
    <text evidence="9">The sequence shown here is derived from an EMBL/GenBank/DDBJ whole genome shotgun (WGS) entry which is preliminary data.</text>
</comment>
<evidence type="ECO:0000256" key="7">
    <source>
        <dbReference type="PIRNR" id="PIRNR003107"/>
    </source>
</evidence>
<dbReference type="EMBL" id="LSGP01000025">
    <property type="protein sequence ID" value="KYZ75359.1"/>
    <property type="molecule type" value="Genomic_DNA"/>
</dbReference>
<feature type="domain" description="PhoU" evidence="8">
    <location>
        <begin position="18"/>
        <end position="106"/>
    </location>
</feature>
<evidence type="ECO:0000313" key="10">
    <source>
        <dbReference type="Proteomes" id="UP000076268"/>
    </source>
</evidence>
<dbReference type="PIRSF" id="PIRSF003107">
    <property type="entry name" value="PhoU"/>
    <property type="match status" value="1"/>
</dbReference>
<evidence type="ECO:0000256" key="2">
    <source>
        <dbReference type="ARBA" id="ARBA00008107"/>
    </source>
</evidence>
<evidence type="ECO:0000256" key="3">
    <source>
        <dbReference type="ARBA" id="ARBA00011738"/>
    </source>
</evidence>
<proteinExistence type="inferred from homology"/>
<dbReference type="OrthoDB" id="9814256at2"/>
<dbReference type="Pfam" id="PF01895">
    <property type="entry name" value="PhoU"/>
    <property type="match status" value="2"/>
</dbReference>
<evidence type="ECO:0000259" key="8">
    <source>
        <dbReference type="Pfam" id="PF01895"/>
    </source>
</evidence>
<comment type="subcellular location">
    <subcellularLocation>
        <location evidence="1 7">Cytoplasm</location>
    </subcellularLocation>
</comment>
<dbReference type="PANTHER" id="PTHR42930:SF3">
    <property type="entry name" value="PHOSPHATE-SPECIFIC TRANSPORT SYSTEM ACCESSORY PROTEIN PHOU"/>
    <property type="match status" value="1"/>
</dbReference>
<dbReference type="RefSeq" id="WP_066245088.1">
    <property type="nucleotide sequence ID" value="NZ_LSGP01000025.1"/>
</dbReference>
<keyword evidence="6 7" id="KW-0592">Phosphate transport</keyword>
<keyword evidence="4 7" id="KW-0813">Transport</keyword>
<dbReference type="AlphaFoldDB" id="A0A154BN51"/>
<dbReference type="GO" id="GO:0045936">
    <property type="term" value="P:negative regulation of phosphate metabolic process"/>
    <property type="evidence" value="ECO:0007669"/>
    <property type="project" value="InterPro"/>
</dbReference>
<dbReference type="Proteomes" id="UP000076268">
    <property type="component" value="Unassembled WGS sequence"/>
</dbReference>
<dbReference type="SUPFAM" id="SSF109755">
    <property type="entry name" value="PhoU-like"/>
    <property type="match status" value="1"/>
</dbReference>
<evidence type="ECO:0000256" key="5">
    <source>
        <dbReference type="ARBA" id="ARBA00022490"/>
    </source>
</evidence>
<dbReference type="PANTHER" id="PTHR42930">
    <property type="entry name" value="PHOSPHATE-SPECIFIC TRANSPORT SYSTEM ACCESSORY PROTEIN PHOU"/>
    <property type="match status" value="1"/>
</dbReference>
<dbReference type="GO" id="GO:0005737">
    <property type="term" value="C:cytoplasm"/>
    <property type="evidence" value="ECO:0007669"/>
    <property type="project" value="UniProtKB-SubCell"/>
</dbReference>
<keyword evidence="10" id="KW-1185">Reference proteome</keyword>
<comment type="subunit">
    <text evidence="3 7">Homodimer.</text>
</comment>
<keyword evidence="5 7" id="KW-0963">Cytoplasm</keyword>
<comment type="similarity">
    <text evidence="2 7">Belongs to the PhoU family.</text>
</comment>
<evidence type="ECO:0000256" key="1">
    <source>
        <dbReference type="ARBA" id="ARBA00004496"/>
    </source>
</evidence>
<dbReference type="InterPro" id="IPR026022">
    <property type="entry name" value="PhoU_dom"/>
</dbReference>
<dbReference type="Gene3D" id="1.20.58.220">
    <property type="entry name" value="Phosphate transport system protein phou homolog 2, domain 2"/>
    <property type="match status" value="1"/>
</dbReference>
<protein>
    <recommendedName>
        <fullName evidence="7">Phosphate-specific transport system accessory protein PhoU</fullName>
    </recommendedName>
</protein>
<dbReference type="InterPro" id="IPR038078">
    <property type="entry name" value="PhoU-like_sf"/>
</dbReference>
<name>A0A154BN51_ANASB</name>
<evidence type="ECO:0000256" key="4">
    <source>
        <dbReference type="ARBA" id="ARBA00022448"/>
    </source>
</evidence>
<sequence>MVMRKGYDIEMARVRQVITDMGEKSVVSVSSAISALVSGNPALADLSRQYEKEVDVLYQTMDEELIRTIATQQPLASDLRFIVSSLKIASEIERVADYGNNIAKIVQKKLASLDPEPVKKVAETVRTMGDLASAMLADAVKAYETNDADLATQVIERDSDVNALNKALFRILAETACADLKAQETILQVHTAIRYIERVADRSTNIAEWVFYSATGYRFKEKN</sequence>
<comment type="function">
    <text evidence="7">Plays a role in the regulation of phosphate uptake.</text>
</comment>
<feature type="domain" description="PhoU" evidence="8">
    <location>
        <begin position="125"/>
        <end position="210"/>
    </location>
</feature>
<gene>
    <name evidence="9" type="ORF">AXX12_14500</name>
</gene>
<evidence type="ECO:0000256" key="6">
    <source>
        <dbReference type="ARBA" id="ARBA00022592"/>
    </source>
</evidence>
<organism evidence="9 10">
    <name type="scientific">Anaerosporomusa subterranea</name>
    <dbReference type="NCBI Taxonomy" id="1794912"/>
    <lineage>
        <taxon>Bacteria</taxon>
        <taxon>Bacillati</taxon>
        <taxon>Bacillota</taxon>
        <taxon>Negativicutes</taxon>
        <taxon>Acetonemataceae</taxon>
        <taxon>Anaerosporomusa</taxon>
    </lineage>
</organism>
<dbReference type="FunFam" id="1.20.58.220:FF:000004">
    <property type="entry name" value="Phosphate-specific transport system accessory protein PhoU"/>
    <property type="match status" value="1"/>
</dbReference>
<evidence type="ECO:0000313" key="9">
    <source>
        <dbReference type="EMBL" id="KYZ75359.1"/>
    </source>
</evidence>
<dbReference type="NCBIfam" id="TIGR02135">
    <property type="entry name" value="phoU_full"/>
    <property type="match status" value="1"/>
</dbReference>
<dbReference type="InterPro" id="IPR028366">
    <property type="entry name" value="PhoU"/>
</dbReference>
<dbReference type="GO" id="GO:0030643">
    <property type="term" value="P:intracellular phosphate ion homeostasis"/>
    <property type="evidence" value="ECO:0007669"/>
    <property type="project" value="InterPro"/>
</dbReference>
<accession>A0A154BN51</accession>
<dbReference type="GO" id="GO:0006817">
    <property type="term" value="P:phosphate ion transport"/>
    <property type="evidence" value="ECO:0007669"/>
    <property type="project" value="UniProtKB-KW"/>
</dbReference>